<keyword evidence="10" id="KW-0282">Flagellum</keyword>
<evidence type="ECO:0000256" key="1">
    <source>
        <dbReference type="ARBA" id="ARBA00004162"/>
    </source>
</evidence>
<dbReference type="AlphaFoldDB" id="A0A2T4VXY0"/>
<evidence type="ECO:0000256" key="4">
    <source>
        <dbReference type="ARBA" id="ARBA00022692"/>
    </source>
</evidence>
<accession>A0A2T4VXY0</accession>
<keyword evidence="6 7" id="KW-0472">Membrane</keyword>
<sequence length="372" mass="42744">MNHTEDNNQNKIKYIIVRKKVRPDNSRNFHTWKIAYADFMTALMSFFLAMWITHALDDESKIAIESYFNPFGMSNLLMFPEGIYDDVKIANNSSNNHDKNKIDKTIAGKIASYKTRVSSPNYEKDNRNILINNTKTNTSILNHPDQRVDYKNPFMPNITRKEEINSFPRINFSKNDSSLGHVNDIILDSSKDKINASENNKIENDFHLPIDKEDFFQLKREKRMQYLKNAIRSKTSGLVDNKILEGISFKPTTKGILISILDQENSPMFERGSSNPLNSTILVIQKIGEALSQGNEKIYIDGHTDAKPFHYSTGDNWKLSLDRAYNAYKILTKAGVNENRILKISGFSNHNLKNLSDPMNASNRRIEILLQD</sequence>
<evidence type="ECO:0000259" key="9">
    <source>
        <dbReference type="PROSITE" id="PS51123"/>
    </source>
</evidence>
<dbReference type="InterPro" id="IPR036737">
    <property type="entry name" value="OmpA-like_sf"/>
</dbReference>
<reference evidence="11" key="1">
    <citation type="submission" date="2018-02" db="EMBL/GenBank/DDBJ databases">
        <title>Genome sequence of Candidatus Liberibacter europaeus.</title>
        <authorList>
            <person name="Frampton R.A."/>
            <person name="Thompson S.M."/>
            <person name="David C."/>
            <person name="Addison S.M."/>
            <person name="Smith G.R."/>
        </authorList>
    </citation>
    <scope>NUCLEOTIDE SEQUENCE [LARGE SCALE GENOMIC DNA]</scope>
</reference>
<evidence type="ECO:0000256" key="5">
    <source>
        <dbReference type="ARBA" id="ARBA00022989"/>
    </source>
</evidence>
<dbReference type="CDD" id="cd07185">
    <property type="entry name" value="OmpA_C-like"/>
    <property type="match status" value="1"/>
</dbReference>
<proteinExistence type="inferred from homology"/>
<dbReference type="InterPro" id="IPR025713">
    <property type="entry name" value="MotB-like_N_dom"/>
</dbReference>
<dbReference type="GO" id="GO:0005886">
    <property type="term" value="C:plasma membrane"/>
    <property type="evidence" value="ECO:0007669"/>
    <property type="project" value="UniProtKB-SubCell"/>
</dbReference>
<comment type="subcellular location">
    <subcellularLocation>
        <location evidence="1">Cell membrane</location>
        <topology evidence="1">Single-pass membrane protein</topology>
    </subcellularLocation>
</comment>
<dbReference type="Pfam" id="PF13677">
    <property type="entry name" value="MotB_plug"/>
    <property type="match status" value="1"/>
</dbReference>
<gene>
    <name evidence="10" type="ORF">C4617_02105</name>
</gene>
<keyword evidence="3" id="KW-1003">Cell membrane</keyword>
<evidence type="ECO:0000256" key="3">
    <source>
        <dbReference type="ARBA" id="ARBA00022475"/>
    </source>
</evidence>
<keyword evidence="10" id="KW-0966">Cell projection</keyword>
<feature type="domain" description="OmpA-like" evidence="9">
    <location>
        <begin position="256"/>
        <end position="372"/>
    </location>
</feature>
<dbReference type="EMBL" id="PSQJ01000002">
    <property type="protein sequence ID" value="PTL86631.1"/>
    <property type="molecule type" value="Genomic_DNA"/>
</dbReference>
<name>A0A2T4VXY0_9HYPH</name>
<dbReference type="Gene3D" id="3.30.1330.60">
    <property type="entry name" value="OmpA-like domain"/>
    <property type="match status" value="1"/>
</dbReference>
<dbReference type="InterPro" id="IPR050330">
    <property type="entry name" value="Bact_OuterMem_StrucFunc"/>
</dbReference>
<keyword evidence="5 8" id="KW-1133">Transmembrane helix</keyword>
<dbReference type="Proteomes" id="UP000240811">
    <property type="component" value="Unassembled WGS sequence"/>
</dbReference>
<protein>
    <submittedName>
        <fullName evidence="10">Flagellar motor protein MotB</fullName>
    </submittedName>
</protein>
<dbReference type="InterPro" id="IPR006665">
    <property type="entry name" value="OmpA-like"/>
</dbReference>
<organism evidence="10 11">
    <name type="scientific">Candidatus Liberibacter europaeus</name>
    <dbReference type="NCBI Taxonomy" id="744859"/>
    <lineage>
        <taxon>Bacteria</taxon>
        <taxon>Pseudomonadati</taxon>
        <taxon>Pseudomonadota</taxon>
        <taxon>Alphaproteobacteria</taxon>
        <taxon>Hyphomicrobiales</taxon>
        <taxon>Rhizobiaceae</taxon>
        <taxon>Liberibacter</taxon>
    </lineage>
</organism>
<evidence type="ECO:0000256" key="2">
    <source>
        <dbReference type="ARBA" id="ARBA00008914"/>
    </source>
</evidence>
<evidence type="ECO:0000256" key="7">
    <source>
        <dbReference type="PROSITE-ProRule" id="PRU00473"/>
    </source>
</evidence>
<comment type="caution">
    <text evidence="10">The sequence shown here is derived from an EMBL/GenBank/DDBJ whole genome shotgun (WGS) entry which is preliminary data.</text>
</comment>
<keyword evidence="4 8" id="KW-0812">Transmembrane</keyword>
<dbReference type="PANTHER" id="PTHR30329:SF21">
    <property type="entry name" value="LIPOPROTEIN YIAD-RELATED"/>
    <property type="match status" value="1"/>
</dbReference>
<dbReference type="PANTHER" id="PTHR30329">
    <property type="entry name" value="STATOR ELEMENT OF FLAGELLAR MOTOR COMPLEX"/>
    <property type="match status" value="1"/>
</dbReference>
<dbReference type="PROSITE" id="PS51123">
    <property type="entry name" value="OMPA_2"/>
    <property type="match status" value="1"/>
</dbReference>
<keyword evidence="10" id="KW-0969">Cilium</keyword>
<evidence type="ECO:0000313" key="11">
    <source>
        <dbReference type="Proteomes" id="UP000240811"/>
    </source>
</evidence>
<dbReference type="Pfam" id="PF00691">
    <property type="entry name" value="OmpA"/>
    <property type="match status" value="1"/>
</dbReference>
<evidence type="ECO:0000256" key="8">
    <source>
        <dbReference type="SAM" id="Phobius"/>
    </source>
</evidence>
<evidence type="ECO:0000313" key="10">
    <source>
        <dbReference type="EMBL" id="PTL86631.1"/>
    </source>
</evidence>
<feature type="transmembrane region" description="Helical" evidence="8">
    <location>
        <begin position="34"/>
        <end position="52"/>
    </location>
</feature>
<comment type="similarity">
    <text evidence="2">Belongs to the MotB family.</text>
</comment>
<evidence type="ECO:0000256" key="6">
    <source>
        <dbReference type="ARBA" id="ARBA00023136"/>
    </source>
</evidence>
<dbReference type="SUPFAM" id="SSF103088">
    <property type="entry name" value="OmpA-like"/>
    <property type="match status" value="1"/>
</dbReference>